<evidence type="ECO:0000259" key="8">
    <source>
        <dbReference type="Pfam" id="PF16363"/>
    </source>
</evidence>
<comment type="function">
    <text evidence="6 7">Catalyzes the conversion of GDP-D-mannose to GDP-4-dehydro-6-deoxy-D-mannose.</text>
</comment>
<dbReference type="InterPro" id="IPR006368">
    <property type="entry name" value="GDP_Man_deHydtase"/>
</dbReference>
<dbReference type="GO" id="GO:0008446">
    <property type="term" value="F:GDP-mannose 4,6-dehydratase activity"/>
    <property type="evidence" value="ECO:0007669"/>
    <property type="project" value="UniProtKB-UniRule"/>
</dbReference>
<dbReference type="NCBIfam" id="TIGR01472">
    <property type="entry name" value="gmd"/>
    <property type="match status" value="1"/>
</dbReference>
<comment type="caution">
    <text evidence="7">Lacks conserved residue(s) required for the propagation of feature annotation.</text>
</comment>
<evidence type="ECO:0000256" key="7">
    <source>
        <dbReference type="HAMAP-Rule" id="MF_00955"/>
    </source>
</evidence>
<comment type="similarity">
    <text evidence="3 7">Belongs to the NAD(P)-dependent epimerase/dehydratase family. GDP-mannose 4,6-dehydratase subfamily.</text>
</comment>
<accession>A0A1F6E7B9</accession>
<comment type="caution">
    <text evidence="9">The sequence shown here is derived from an EMBL/GenBank/DDBJ whole genome shotgun (WGS) entry which is preliminary data.</text>
</comment>
<evidence type="ECO:0000256" key="4">
    <source>
        <dbReference type="ARBA" id="ARBA00011989"/>
    </source>
</evidence>
<dbReference type="InterPro" id="IPR036291">
    <property type="entry name" value="NAD(P)-bd_dom_sf"/>
</dbReference>
<dbReference type="InterPro" id="IPR016040">
    <property type="entry name" value="NAD(P)-bd_dom"/>
</dbReference>
<comment type="catalytic activity">
    <reaction evidence="1 7">
        <text>GDP-alpha-D-mannose = GDP-4-dehydro-alpha-D-rhamnose + H2O</text>
        <dbReference type="Rhea" id="RHEA:23820"/>
        <dbReference type="ChEBI" id="CHEBI:15377"/>
        <dbReference type="ChEBI" id="CHEBI:57527"/>
        <dbReference type="ChEBI" id="CHEBI:57964"/>
        <dbReference type="EC" id="4.2.1.47"/>
    </reaction>
</comment>
<dbReference type="FunFam" id="3.40.50.720:FF:000924">
    <property type="entry name" value="GDP-mannose 4,6 dehydratase"/>
    <property type="match status" value="1"/>
</dbReference>
<dbReference type="EMBL" id="MFLL01000012">
    <property type="protein sequence ID" value="OGG69440.1"/>
    <property type="molecule type" value="Genomic_DNA"/>
</dbReference>
<dbReference type="GO" id="GO:0070401">
    <property type="term" value="F:NADP+ binding"/>
    <property type="evidence" value="ECO:0007669"/>
    <property type="project" value="UniProtKB-UniRule"/>
</dbReference>
<sequence>MKKAFITGITGQDGSYLADLLLEKGYEVHGLVRRTSRYIIGSHEGFLATEQVKTDNLKLYYGDLSDFSSISRIISQVRPDEVYNLAAMSDVRVSFDIPEYTGDISGLGAARVIEAVRQSGVPARIYQASTSELYGKVLETPQSETTPFNPQSPYAVSKLYAYWMGKNYRQSYDMFIVNGILFNHESPRRGPNFVTRKITRGVADIALGRPRKIYLGNLDAKRDWGYAPEYVDAMWRMLQADKPDDYVLATGETHSIREFLAEAFSLIGKRWEDYVEIKKELFRPSEVDLLVGDASKAKSDLGWEPQVKFKELVKILLDSDIELAKKNGAEPL</sequence>
<dbReference type="Gene3D" id="3.90.25.10">
    <property type="entry name" value="UDP-galactose 4-epimerase, domain 1"/>
    <property type="match status" value="1"/>
</dbReference>
<evidence type="ECO:0000256" key="5">
    <source>
        <dbReference type="ARBA" id="ARBA00023239"/>
    </source>
</evidence>
<evidence type="ECO:0000256" key="2">
    <source>
        <dbReference type="ARBA" id="ARBA00001937"/>
    </source>
</evidence>
<dbReference type="HAMAP" id="MF_00955">
    <property type="entry name" value="GDP_Man_dehydratase"/>
    <property type="match status" value="1"/>
</dbReference>
<protein>
    <recommendedName>
        <fullName evidence="4 7">GDP-mannose 4,6-dehydratase</fullName>
        <ecNumber evidence="4 7">4.2.1.47</ecNumber>
    </recommendedName>
    <alternativeName>
        <fullName evidence="7">GDP-D-mannose dehydratase</fullName>
    </alternativeName>
</protein>
<evidence type="ECO:0000256" key="6">
    <source>
        <dbReference type="ARBA" id="ARBA00059383"/>
    </source>
</evidence>
<dbReference type="PANTHER" id="PTHR43715">
    <property type="entry name" value="GDP-MANNOSE 4,6-DEHYDRATASE"/>
    <property type="match status" value="1"/>
</dbReference>
<feature type="binding site" evidence="7">
    <location>
        <begin position="90"/>
        <end position="91"/>
    </location>
    <ligand>
        <name>NADP(+)</name>
        <dbReference type="ChEBI" id="CHEBI:58349"/>
    </ligand>
</feature>
<evidence type="ECO:0000313" key="9">
    <source>
        <dbReference type="EMBL" id="OGG69440.1"/>
    </source>
</evidence>
<dbReference type="CDD" id="cd05260">
    <property type="entry name" value="GDP_MD_SDR_e"/>
    <property type="match status" value="1"/>
</dbReference>
<dbReference type="SUPFAM" id="SSF51735">
    <property type="entry name" value="NAD(P)-binding Rossmann-fold domains"/>
    <property type="match status" value="1"/>
</dbReference>
<proteinExistence type="inferred from homology"/>
<gene>
    <name evidence="7" type="primary">gmd</name>
    <name evidence="9" type="ORF">A3C20_00870</name>
</gene>
<dbReference type="AlphaFoldDB" id="A0A1F6E7B9"/>
<dbReference type="GO" id="GO:0042351">
    <property type="term" value="P:'de novo' GDP-L-fucose biosynthetic process"/>
    <property type="evidence" value="ECO:0007669"/>
    <property type="project" value="TreeGrafter"/>
</dbReference>
<evidence type="ECO:0000313" key="10">
    <source>
        <dbReference type="Proteomes" id="UP000176914"/>
    </source>
</evidence>
<comment type="cofactor">
    <cofactor evidence="2 7">
        <name>NADP(+)</name>
        <dbReference type="ChEBI" id="CHEBI:58349"/>
    </cofactor>
</comment>
<organism evidence="9 10">
    <name type="scientific">Candidatus Kaiserbacteria bacterium RIFCSPHIGHO2_02_FULL_55_25</name>
    <dbReference type="NCBI Taxonomy" id="1798498"/>
    <lineage>
        <taxon>Bacteria</taxon>
        <taxon>Candidatus Kaiseribacteriota</taxon>
    </lineage>
</organism>
<reference evidence="9 10" key="1">
    <citation type="journal article" date="2016" name="Nat. Commun.">
        <title>Thousands of microbial genomes shed light on interconnected biogeochemical processes in an aquifer system.</title>
        <authorList>
            <person name="Anantharaman K."/>
            <person name="Brown C.T."/>
            <person name="Hug L.A."/>
            <person name="Sharon I."/>
            <person name="Castelle C.J."/>
            <person name="Probst A.J."/>
            <person name="Thomas B.C."/>
            <person name="Singh A."/>
            <person name="Wilkins M.J."/>
            <person name="Karaoz U."/>
            <person name="Brodie E.L."/>
            <person name="Williams K.H."/>
            <person name="Hubbard S.S."/>
            <person name="Banfield J.F."/>
        </authorList>
    </citation>
    <scope>NUCLEOTIDE SEQUENCE [LARGE SCALE GENOMIC DNA]</scope>
</reference>
<feature type="domain" description="NAD(P)-binding" evidence="8">
    <location>
        <begin position="5"/>
        <end position="314"/>
    </location>
</feature>
<evidence type="ECO:0000256" key="1">
    <source>
        <dbReference type="ARBA" id="ARBA00000188"/>
    </source>
</evidence>
<keyword evidence="5 7" id="KW-0456">Lyase</keyword>
<dbReference type="Gene3D" id="3.40.50.720">
    <property type="entry name" value="NAD(P)-binding Rossmann-like Domain"/>
    <property type="match status" value="1"/>
</dbReference>
<keyword evidence="7" id="KW-0521">NADP</keyword>
<evidence type="ECO:0000256" key="3">
    <source>
        <dbReference type="ARBA" id="ARBA00009263"/>
    </source>
</evidence>
<name>A0A1F6E7B9_9BACT</name>
<dbReference type="Pfam" id="PF16363">
    <property type="entry name" value="GDP_Man_Dehyd"/>
    <property type="match status" value="1"/>
</dbReference>
<dbReference type="Proteomes" id="UP000176914">
    <property type="component" value="Unassembled WGS sequence"/>
</dbReference>
<dbReference type="EC" id="4.2.1.47" evidence="4 7"/>
<dbReference type="PANTHER" id="PTHR43715:SF1">
    <property type="entry name" value="GDP-MANNOSE 4,6 DEHYDRATASE"/>
    <property type="match status" value="1"/>
</dbReference>